<sequence length="368" mass="40523">MRVGIDYRPVVAAPYSGIARQVLALEQALIDGGAEVFRFSPAPADHPLRQRLLCPDEPSPAEGLHRPRERLKFEWAFLPKAVEAQCLDLYVATANTGLPVKRVAGTRYALLLHDVFQLTMQNYHASRVRALVYRWIDRVGIAHSVRLADVIWSPSAFTAGEVARLFPKQARRISVLPNAVPASANAADALPDGVPDRYWLVVGTREPRKNIPWFIENWRLARSSDAVIPELVLVGHPQDIPADQRDLPGLMMISGLSDSQLAALYAHADRLWQPSLAEGFGLPVVEALGHGTPVAVATGSALDEVAPPSAPRFSPLDGEALQIMMRRLAGDAPSRDTDSARQWAARYAMPEYTRRVWALVDDLINANH</sequence>
<dbReference type="GO" id="GO:0016757">
    <property type="term" value="F:glycosyltransferase activity"/>
    <property type="evidence" value="ECO:0007669"/>
    <property type="project" value="TreeGrafter"/>
</dbReference>
<protein>
    <submittedName>
        <fullName evidence="3">Glycosyl transferase family 1</fullName>
    </submittedName>
</protein>
<reference evidence="4" key="1">
    <citation type="submission" date="2016-03" db="EMBL/GenBank/DDBJ databases">
        <authorList>
            <person name="Heylen K."/>
            <person name="De Vos P."/>
            <person name="Vekeman B."/>
        </authorList>
    </citation>
    <scope>NUCLEOTIDE SEQUENCE [LARGE SCALE GENOMIC DNA]</scope>
    <source>
        <strain evidence="4">R-45383</strain>
    </source>
</reference>
<dbReference type="InterPro" id="IPR028098">
    <property type="entry name" value="Glyco_trans_4-like_N"/>
</dbReference>
<dbReference type="PANTHER" id="PTHR46401:SF2">
    <property type="entry name" value="GLYCOSYLTRANSFERASE WBBK-RELATED"/>
    <property type="match status" value="1"/>
</dbReference>
<dbReference type="Proteomes" id="UP000077628">
    <property type="component" value="Unassembled WGS sequence"/>
</dbReference>
<evidence type="ECO:0000256" key="1">
    <source>
        <dbReference type="ARBA" id="ARBA00022679"/>
    </source>
</evidence>
<organism evidence="3 4">
    <name type="scientific">Methylomonas koyamae</name>
    <dbReference type="NCBI Taxonomy" id="702114"/>
    <lineage>
        <taxon>Bacteria</taxon>
        <taxon>Pseudomonadati</taxon>
        <taxon>Pseudomonadota</taxon>
        <taxon>Gammaproteobacteria</taxon>
        <taxon>Methylococcales</taxon>
        <taxon>Methylococcaceae</taxon>
        <taxon>Methylomonas</taxon>
    </lineage>
</organism>
<dbReference type="GO" id="GO:0009103">
    <property type="term" value="P:lipopolysaccharide biosynthetic process"/>
    <property type="evidence" value="ECO:0007669"/>
    <property type="project" value="TreeGrafter"/>
</dbReference>
<feature type="domain" description="Glycosyltransferase subfamily 4-like N-terminal" evidence="2">
    <location>
        <begin position="16"/>
        <end position="181"/>
    </location>
</feature>
<keyword evidence="4" id="KW-1185">Reference proteome</keyword>
<dbReference type="Gene3D" id="3.40.50.2000">
    <property type="entry name" value="Glycogen Phosphorylase B"/>
    <property type="match status" value="2"/>
</dbReference>
<evidence type="ECO:0000313" key="4">
    <source>
        <dbReference type="Proteomes" id="UP000077628"/>
    </source>
</evidence>
<proteinExistence type="predicted"/>
<dbReference type="OrthoDB" id="9801609at2"/>
<dbReference type="EMBL" id="LUUK01000110">
    <property type="protein sequence ID" value="OAI21143.1"/>
    <property type="molecule type" value="Genomic_DNA"/>
</dbReference>
<dbReference type="Pfam" id="PF13439">
    <property type="entry name" value="Glyco_transf_4"/>
    <property type="match status" value="1"/>
</dbReference>
<dbReference type="CDD" id="cd03809">
    <property type="entry name" value="GT4_MtfB-like"/>
    <property type="match status" value="1"/>
</dbReference>
<accession>A0A177NV41</accession>
<keyword evidence="1 3" id="KW-0808">Transferase</keyword>
<name>A0A177NV41_9GAMM</name>
<gene>
    <name evidence="3" type="ORF">A1355_23560</name>
</gene>
<comment type="caution">
    <text evidence="3">The sequence shown here is derived from an EMBL/GenBank/DDBJ whole genome shotgun (WGS) entry which is preliminary data.</text>
</comment>
<dbReference type="Pfam" id="PF13692">
    <property type="entry name" value="Glyco_trans_1_4"/>
    <property type="match status" value="1"/>
</dbReference>
<dbReference type="AlphaFoldDB" id="A0A177NV41"/>
<dbReference type="PANTHER" id="PTHR46401">
    <property type="entry name" value="GLYCOSYLTRANSFERASE WBBK-RELATED"/>
    <property type="match status" value="1"/>
</dbReference>
<dbReference type="SUPFAM" id="SSF53756">
    <property type="entry name" value="UDP-Glycosyltransferase/glycogen phosphorylase"/>
    <property type="match status" value="1"/>
</dbReference>
<evidence type="ECO:0000259" key="2">
    <source>
        <dbReference type="Pfam" id="PF13439"/>
    </source>
</evidence>
<evidence type="ECO:0000313" key="3">
    <source>
        <dbReference type="EMBL" id="OAI21143.1"/>
    </source>
</evidence>
<dbReference type="STRING" id="702114.A1355_23560"/>
<dbReference type="RefSeq" id="WP_064027081.1">
    <property type="nucleotide sequence ID" value="NZ_LUUK01000110.1"/>
</dbReference>